<organism evidence="1 2">
    <name type="scientific">Bradyrhizobium oligotrophicum S58</name>
    <dbReference type="NCBI Taxonomy" id="1245469"/>
    <lineage>
        <taxon>Bacteria</taxon>
        <taxon>Pseudomonadati</taxon>
        <taxon>Pseudomonadota</taxon>
        <taxon>Alphaproteobacteria</taxon>
        <taxon>Hyphomicrobiales</taxon>
        <taxon>Nitrobacteraceae</taxon>
        <taxon>Bradyrhizobium</taxon>
    </lineage>
</organism>
<proteinExistence type="predicted"/>
<gene>
    <name evidence="1" type="ORF">S58_41250</name>
</gene>
<protein>
    <submittedName>
        <fullName evidence="1">Uncharacterized protein</fullName>
    </submittedName>
</protein>
<evidence type="ECO:0000313" key="1">
    <source>
        <dbReference type="EMBL" id="BAM90111.1"/>
    </source>
</evidence>
<dbReference type="EMBL" id="AP012603">
    <property type="protein sequence ID" value="BAM90111.1"/>
    <property type="molecule type" value="Genomic_DNA"/>
</dbReference>
<reference evidence="1 2" key="1">
    <citation type="journal article" date="2013" name="Appl. Environ. Microbiol.">
        <title>Genome analysis suggests that the soil oligotrophic bacterium Agromonas oligotrophica (Bradyrhizobium oligotrophicum) is a nitrogen-fixing symbiont of Aeschynomene indica.</title>
        <authorList>
            <person name="Okubo T."/>
            <person name="Fukushima S."/>
            <person name="Itakura M."/>
            <person name="Oshima K."/>
            <person name="Longtonglang A."/>
            <person name="Teaumroong N."/>
            <person name="Mitsui H."/>
            <person name="Hattori M."/>
            <person name="Hattori R."/>
            <person name="Hattori T."/>
            <person name="Minamisawa K."/>
        </authorList>
    </citation>
    <scope>NUCLEOTIDE SEQUENCE [LARGE SCALE GENOMIC DNA]</scope>
    <source>
        <strain evidence="1 2">S58</strain>
    </source>
</reference>
<dbReference type="GeneID" id="301817929"/>
<dbReference type="HOGENOM" id="CLU_027553_0_0_5"/>
<keyword evidence="2" id="KW-1185">Reference proteome</keyword>
<name>M4ZA17_9BRAD</name>
<sequence length="671" mass="70915">MTRVLIGILTVLALGIAGFIGAPWYAQNRAEREVDASFAQIRQNGATASHGKVAFDLWSRKLTIADVKVESAAQPPASVTFGTFTATGLSQPDSEHVTAASIELGDVTMTGQMPGPSPLRLSYKLPQLVVKDYAGPIRFTALPAGAGMLETYRALAQQFVAISASSISVPRTTGTMEGGPSAAPAEFTYSGLTFDTIKAGRIASYKLDEVAFTMSLQQPASKFAATAQQPTGKIEKMQGRIVGIVHQDIDANAILAVLNPEAAKDDHTYRVYGRVTTGAYEINSDAGVRMRMEGLSADEFSVRPSRLQLPALIAALPASTAAQPTPEETRELMEKVAGIYEGMAIKNAEMRGLSIETPQGPVKLAALRFDLREGKGDIAIEGFDGRAPNGPVKLGRFALKGFDFANLMHFAAKYAATGAKPAPTDAVVLFKLLDGIELKGLTAPYKAGDKPVQIDNISLDWGQFVGPIPTQARLVAKMAGPLDPSNPALLPLLVAGIDTAAFDADLGLGWTESSGAFALQPFKLEVSNLLAASANVSLARVPREVFTIDLQQATTAAGQIEAAGLEFTLRDLGAIDVLVANYARGHSIPRDAARKALVDSIKAIGSQVAADNADVVGAVDAISRFVERPRQTFTLKLSPRAKVPAMQLAQLIAIDPPSALAQFKIEAQTAP</sequence>
<accession>M4ZA17</accession>
<dbReference type="RefSeq" id="WP_015667219.1">
    <property type="nucleotide sequence ID" value="NC_020453.1"/>
</dbReference>
<dbReference type="KEGG" id="aol:S58_41250"/>
<evidence type="ECO:0000313" key="2">
    <source>
        <dbReference type="Proteomes" id="UP000011841"/>
    </source>
</evidence>
<dbReference type="PATRIC" id="fig|1245469.3.peg.4219"/>
<dbReference type="Proteomes" id="UP000011841">
    <property type="component" value="Chromosome"/>
</dbReference>
<dbReference type="OrthoDB" id="8251894at2"/>
<dbReference type="AlphaFoldDB" id="M4ZA17"/>
<dbReference type="eggNOG" id="ENOG5031AIN">
    <property type="taxonomic scope" value="Bacteria"/>
</dbReference>